<keyword evidence="2" id="KW-1185">Reference proteome</keyword>
<dbReference type="Proteomes" id="UP000000745">
    <property type="component" value="Chromosome"/>
</dbReference>
<dbReference type="RefSeq" id="WP_001280592.1">
    <property type="nucleotide sequence ID" value="NC_011740.1"/>
</dbReference>
<sequence length="125" mass="14639">MSDKEFKVLNFDDFAHYLSTLNGEQICPMCMEESWTLFTPNKLPPEDEDRYVISSIPGSLISSKKPEKSNLFFRSYNNDVLLMQCRNCGYMAFFNYKKVQENLESGDYIKKEDIDMVDENDKSED</sequence>
<organism evidence="1 2">
    <name type="scientific">Escherichia fergusonii (strain ATCC 35469 / DSM 13698 / CCUG 18766 / IAM 14443 / JCM 21226 / LMG 7866 / NBRC 102419 / NCTC 12128 / CDC 0568-73)</name>
    <dbReference type="NCBI Taxonomy" id="585054"/>
    <lineage>
        <taxon>Bacteria</taxon>
        <taxon>Pseudomonadati</taxon>
        <taxon>Pseudomonadota</taxon>
        <taxon>Gammaproteobacteria</taxon>
        <taxon>Enterobacterales</taxon>
        <taxon>Enterobacteriaceae</taxon>
        <taxon>Escherichia</taxon>
    </lineage>
</organism>
<reference evidence="2" key="1">
    <citation type="journal article" date="2009" name="PLoS Genet.">
        <title>Organised genome dynamics in the Escherichia coli species results in highly diverse adaptive paths.</title>
        <authorList>
            <person name="Touchon M."/>
            <person name="Hoede C."/>
            <person name="Tenaillon O."/>
            <person name="Barbe V."/>
            <person name="Baeriswyl S."/>
            <person name="Bidet P."/>
            <person name="Bingen E."/>
            <person name="Bonacorsi S."/>
            <person name="Bouchier C."/>
            <person name="Bouvet O."/>
            <person name="Calteau A."/>
            <person name="Chiapello H."/>
            <person name="Clermont O."/>
            <person name="Cruveiller S."/>
            <person name="Danchin A."/>
            <person name="Diard M."/>
            <person name="Dossat C."/>
            <person name="Karoui M.E."/>
            <person name="Frapy E."/>
            <person name="Garry L."/>
            <person name="Ghigo J.M."/>
            <person name="Gilles A.M."/>
            <person name="Johnson J."/>
            <person name="Le Bouguenec C."/>
            <person name="Lescat M."/>
            <person name="Mangenot S."/>
            <person name="Martinez-Jehanne V."/>
            <person name="Matic I."/>
            <person name="Nassif X."/>
            <person name="Oztas S."/>
            <person name="Petit M.A."/>
            <person name="Pichon C."/>
            <person name="Rouy Z."/>
            <person name="Ruf C.S."/>
            <person name="Schneider D."/>
            <person name="Tourret J."/>
            <person name="Vacherie B."/>
            <person name="Vallenet D."/>
            <person name="Medigue C."/>
            <person name="Rocha E.P.C."/>
            <person name="Denamur E."/>
        </authorList>
    </citation>
    <scope>NUCLEOTIDE SEQUENCE [LARGE SCALE GENOMIC DNA]</scope>
    <source>
        <strain evidence="2">ATCC 35469 / DSM 13698 / BCRC 15582 / CCUG 18766 / IAM 14443 / JCM 21226 / LMG 7866 / NBRC 102419 / NCTC 12128 / CDC 0568-73</strain>
    </source>
</reference>
<gene>
    <name evidence="1" type="ordered locus">EFER_2073</name>
</gene>
<protein>
    <submittedName>
        <fullName evidence="1">Uncharacterized protein</fullName>
    </submittedName>
</protein>
<dbReference type="GeneID" id="75056896"/>
<dbReference type="OrthoDB" id="7068022at2"/>
<dbReference type="AlphaFoldDB" id="B7LUC1"/>
<proteinExistence type="predicted"/>
<dbReference type="KEGG" id="efe:EFER_2073"/>
<dbReference type="EMBL" id="CU928158">
    <property type="protein sequence ID" value="CAQ89576.1"/>
    <property type="molecule type" value="Genomic_DNA"/>
</dbReference>
<evidence type="ECO:0000313" key="2">
    <source>
        <dbReference type="Proteomes" id="UP000000745"/>
    </source>
</evidence>
<dbReference type="HOGENOM" id="CLU_2001867_0_0_6"/>
<name>B7LUC1_ESCF3</name>
<accession>B7LUC1</accession>
<evidence type="ECO:0000313" key="1">
    <source>
        <dbReference type="EMBL" id="CAQ89576.1"/>
    </source>
</evidence>